<dbReference type="RefSeq" id="WP_258385046.1">
    <property type="nucleotide sequence ID" value="NZ_CP091430.1"/>
</dbReference>
<dbReference type="InterPro" id="IPR000719">
    <property type="entry name" value="Prot_kinase_dom"/>
</dbReference>
<dbReference type="InterPro" id="IPR011009">
    <property type="entry name" value="Kinase-like_dom_sf"/>
</dbReference>
<dbReference type="EMBL" id="CP091430">
    <property type="protein sequence ID" value="UVI28959.1"/>
    <property type="molecule type" value="Genomic_DNA"/>
</dbReference>
<evidence type="ECO:0000259" key="3">
    <source>
        <dbReference type="PROSITE" id="PS50011"/>
    </source>
</evidence>
<feature type="transmembrane region" description="Helical" evidence="2">
    <location>
        <begin position="30"/>
        <end position="48"/>
    </location>
</feature>
<accession>A0ABY5S4Y3</accession>
<feature type="domain" description="Protein kinase" evidence="3">
    <location>
        <begin position="211"/>
        <end position="547"/>
    </location>
</feature>
<dbReference type="Pfam" id="PF03109">
    <property type="entry name" value="ABC1"/>
    <property type="match status" value="1"/>
</dbReference>
<keyword evidence="5" id="KW-1185">Reference proteome</keyword>
<dbReference type="Gene3D" id="1.10.510.10">
    <property type="entry name" value="Transferase(Phosphotransferase) domain 1"/>
    <property type="match status" value="1"/>
</dbReference>
<dbReference type="Proteomes" id="UP001057877">
    <property type="component" value="Chromosome"/>
</dbReference>
<evidence type="ECO:0000256" key="2">
    <source>
        <dbReference type="SAM" id="Phobius"/>
    </source>
</evidence>
<dbReference type="CDD" id="cd05121">
    <property type="entry name" value="ABC1_ADCK3-like"/>
    <property type="match status" value="1"/>
</dbReference>
<sequence>MNQFLILAVLASFIIGRLIGTRLSYAKQIGASLLSVVVTSAIFWFTYVRDHPSSSPGINEMWWLISIVIVSMLFYLLLEMFDPLPLGERGDRLSESRNPLARLLAWMRRQHRYAQVLFIAIRHGVGRNLAVRRTSFTDRKLAVSLRKMLEKCGGFFIKFGQVLSTRSDLFPPVFIEELSHLQENVARLTTKQIESILAKELPEPKDELFSYFDMEPLAAASIGQVHRATLRKNGKDVVVKLLRPDIIFLLRRDLDILIRFASWASRRSAWARSIGFLDLAKGFSAAMKEETDFRIEARNLAQVSAAMENSKTKVRTPKVYPEISTSSILVLEYMEGVSVKKGAALLSERGIDSRLIQQEIFDCVMAQIFFQGIFHADPHPGNVYIMQDGTPALLDFGSVGRLGTLQQDALKRLLIGFEQRNAYVIMDSLLQLTETKQEIDKEGLEQAISQLLVQIAYNVTGNSDAFIQGLFRIISEFGLAFYPMVAGVFRSLITLEGTMLQLNPDFSLLGEIKRFAKQYLSEFLPVGSVDDIRKTAENELIELLPVLRRLPRRIDNLGTMLEKGELSVKVGFFSDKTNSSFIAKWIAQLLLAFVGLAFGGISIGLLYLGEAQPAEGFSVLSMFGYAGVLVSSILLIRVAIHAIRELKVDR</sequence>
<feature type="transmembrane region" description="Helical" evidence="2">
    <location>
        <begin position="620"/>
        <end position="640"/>
    </location>
</feature>
<protein>
    <submittedName>
        <fullName evidence="4">AarF/UbiB family protein</fullName>
    </submittedName>
</protein>
<comment type="similarity">
    <text evidence="1">Belongs to the protein kinase superfamily. ADCK protein kinase family.</text>
</comment>
<keyword evidence="2" id="KW-1133">Transmembrane helix</keyword>
<dbReference type="PROSITE" id="PS50011">
    <property type="entry name" value="PROTEIN_KINASE_DOM"/>
    <property type="match status" value="1"/>
</dbReference>
<organism evidence="4 5">
    <name type="scientific">Paenibacillus spongiae</name>
    <dbReference type="NCBI Taxonomy" id="2909671"/>
    <lineage>
        <taxon>Bacteria</taxon>
        <taxon>Bacillati</taxon>
        <taxon>Bacillota</taxon>
        <taxon>Bacilli</taxon>
        <taxon>Bacillales</taxon>
        <taxon>Paenibacillaceae</taxon>
        <taxon>Paenibacillus</taxon>
    </lineage>
</organism>
<feature type="transmembrane region" description="Helical" evidence="2">
    <location>
        <begin position="60"/>
        <end position="78"/>
    </location>
</feature>
<evidence type="ECO:0000313" key="4">
    <source>
        <dbReference type="EMBL" id="UVI28959.1"/>
    </source>
</evidence>
<keyword evidence="2" id="KW-0812">Transmembrane</keyword>
<name>A0ABY5S4Y3_9BACL</name>
<gene>
    <name evidence="4" type="ORF">L1F29_26485</name>
</gene>
<keyword evidence="2" id="KW-0472">Membrane</keyword>
<dbReference type="SUPFAM" id="SSF56112">
    <property type="entry name" value="Protein kinase-like (PK-like)"/>
    <property type="match status" value="1"/>
</dbReference>
<proteinExistence type="inferred from homology"/>
<evidence type="ECO:0000256" key="1">
    <source>
        <dbReference type="ARBA" id="ARBA00009670"/>
    </source>
</evidence>
<feature type="transmembrane region" description="Helical" evidence="2">
    <location>
        <begin position="585"/>
        <end position="608"/>
    </location>
</feature>
<dbReference type="PANTHER" id="PTHR10566">
    <property type="entry name" value="CHAPERONE-ACTIVITY OF BC1 COMPLEX CABC1 -RELATED"/>
    <property type="match status" value="1"/>
</dbReference>
<dbReference type="PANTHER" id="PTHR10566:SF113">
    <property type="entry name" value="PROTEIN ACTIVITY OF BC1 COMPLEX KINASE 7, CHLOROPLASTIC"/>
    <property type="match status" value="1"/>
</dbReference>
<reference evidence="4" key="1">
    <citation type="submission" date="2022-01" db="EMBL/GenBank/DDBJ databases">
        <title>Paenibacillus spongiae sp. nov., isolated from marine sponge.</title>
        <authorList>
            <person name="Li Z."/>
            <person name="Zhang M."/>
        </authorList>
    </citation>
    <scope>NUCLEOTIDE SEQUENCE</scope>
    <source>
        <strain evidence="4">PHS-Z3</strain>
    </source>
</reference>
<dbReference type="InterPro" id="IPR004147">
    <property type="entry name" value="ABC1_dom"/>
</dbReference>
<evidence type="ECO:0000313" key="5">
    <source>
        <dbReference type="Proteomes" id="UP001057877"/>
    </source>
</evidence>
<dbReference type="InterPro" id="IPR050154">
    <property type="entry name" value="UbiB_kinase"/>
</dbReference>